<dbReference type="InterPro" id="IPR011897">
    <property type="entry name" value="Transl_elong_p-like_YeiP"/>
</dbReference>
<dbReference type="SMART" id="SM00841">
    <property type="entry name" value="Elong-fact-P_C"/>
    <property type="match status" value="1"/>
</dbReference>
<dbReference type="Proteomes" id="UP000256763">
    <property type="component" value="Unassembled WGS sequence"/>
</dbReference>
<reference evidence="6" key="1">
    <citation type="submission" date="2017-05" db="EMBL/GenBank/DDBJ databases">
        <authorList>
            <person name="Sharma S."/>
            <person name="Sidhu C."/>
            <person name="Pinnaka A.K."/>
        </authorList>
    </citation>
    <scope>NUCLEOTIDE SEQUENCE [LARGE SCALE GENOMIC DNA]</scope>
    <source>
        <strain evidence="6">AK93</strain>
    </source>
</reference>
<dbReference type="InterPro" id="IPR020599">
    <property type="entry name" value="Transl_elong_fac_P/YeiP"/>
</dbReference>
<dbReference type="InterPro" id="IPR013185">
    <property type="entry name" value="Transl_elong_KOW-like"/>
</dbReference>
<dbReference type="FunFam" id="2.40.50.140:FF:000004">
    <property type="entry name" value="Elongation factor P"/>
    <property type="match status" value="1"/>
</dbReference>
<accession>A0A3E0WWY0</accession>
<dbReference type="RefSeq" id="WP_116301877.1">
    <property type="nucleotide sequence ID" value="NZ_NFZV01000007.1"/>
</dbReference>
<feature type="domain" description="Elongation factor P C-terminal" evidence="3">
    <location>
        <begin position="132"/>
        <end position="187"/>
    </location>
</feature>
<proteinExistence type="inferred from homology"/>
<dbReference type="Pfam" id="PF09285">
    <property type="entry name" value="Elong-fact-P_C"/>
    <property type="match status" value="1"/>
</dbReference>
<dbReference type="InterPro" id="IPR013852">
    <property type="entry name" value="Transl_elong_P/YeiP_CS"/>
</dbReference>
<evidence type="ECO:0000256" key="2">
    <source>
        <dbReference type="HAMAP-Rule" id="MF_00646"/>
    </source>
</evidence>
<dbReference type="OrthoDB" id="9801844at2"/>
<sequence>MPKASEIKKGSIVEIDGEPHIARQVEVKSPSSRSGTTLYKIRFVNLRTGQKQDASCKGDDGFGSIDFLRREVQFSFRDGEDYTFMDNEDFSQHTLSGEELGEQAGYLTEGLSGIMALLVEDRLVGIELPQSVNLEIVDTAPGIKGASATGRTKPATLSTGIEIQVPEYLAVGEVVRVNTETGKFMSRA</sequence>
<organism evidence="5 6">
    <name type="scientific">Alkalilimnicola ehrlichii</name>
    <dbReference type="NCBI Taxonomy" id="351052"/>
    <lineage>
        <taxon>Bacteria</taxon>
        <taxon>Pseudomonadati</taxon>
        <taxon>Pseudomonadota</taxon>
        <taxon>Gammaproteobacteria</taxon>
        <taxon>Chromatiales</taxon>
        <taxon>Ectothiorhodospiraceae</taxon>
        <taxon>Alkalilimnicola</taxon>
    </lineage>
</organism>
<evidence type="ECO:0000256" key="1">
    <source>
        <dbReference type="ARBA" id="ARBA00009479"/>
    </source>
</evidence>
<dbReference type="Gene3D" id="2.30.30.30">
    <property type="match status" value="1"/>
</dbReference>
<dbReference type="InterPro" id="IPR008991">
    <property type="entry name" value="Translation_prot_SH3-like_sf"/>
</dbReference>
<dbReference type="GO" id="GO:0005829">
    <property type="term" value="C:cytosol"/>
    <property type="evidence" value="ECO:0007669"/>
    <property type="project" value="UniProtKB-ARBA"/>
</dbReference>
<comment type="similarity">
    <text evidence="1 2">Belongs to the elongation factor P family.</text>
</comment>
<evidence type="ECO:0000259" key="4">
    <source>
        <dbReference type="SMART" id="SM01185"/>
    </source>
</evidence>
<dbReference type="EMBL" id="NFZW01000009">
    <property type="protein sequence ID" value="RFA36427.1"/>
    <property type="molecule type" value="Genomic_DNA"/>
</dbReference>
<evidence type="ECO:0000259" key="3">
    <source>
        <dbReference type="SMART" id="SM00841"/>
    </source>
</evidence>
<dbReference type="GO" id="GO:0043043">
    <property type="term" value="P:peptide biosynthetic process"/>
    <property type="evidence" value="ECO:0007669"/>
    <property type="project" value="InterPro"/>
</dbReference>
<dbReference type="SUPFAM" id="SSF50249">
    <property type="entry name" value="Nucleic acid-binding proteins"/>
    <property type="match status" value="2"/>
</dbReference>
<evidence type="ECO:0000313" key="6">
    <source>
        <dbReference type="Proteomes" id="UP000256763"/>
    </source>
</evidence>
<dbReference type="GO" id="GO:0003746">
    <property type="term" value="F:translation elongation factor activity"/>
    <property type="evidence" value="ECO:0007669"/>
    <property type="project" value="UniProtKB-UniRule"/>
</dbReference>
<dbReference type="Gene3D" id="2.40.50.140">
    <property type="entry name" value="Nucleic acid-binding proteins"/>
    <property type="match status" value="2"/>
</dbReference>
<dbReference type="HAMAP" id="MF_00646">
    <property type="entry name" value="EFP"/>
    <property type="match status" value="1"/>
</dbReference>
<dbReference type="NCBIfam" id="NF001810">
    <property type="entry name" value="PRK00529.1"/>
    <property type="match status" value="1"/>
</dbReference>
<dbReference type="Pfam" id="PF08207">
    <property type="entry name" value="EFP_N"/>
    <property type="match status" value="1"/>
</dbReference>
<dbReference type="NCBIfam" id="NF003392">
    <property type="entry name" value="PRK04542.1"/>
    <property type="match status" value="1"/>
</dbReference>
<comment type="caution">
    <text evidence="5">The sequence shown here is derived from an EMBL/GenBank/DDBJ whole genome shotgun (WGS) entry which is preliminary data.</text>
</comment>
<dbReference type="AlphaFoldDB" id="A0A3E0WWY0"/>
<protein>
    <recommendedName>
        <fullName evidence="2">Elongation factor P-like protein</fullName>
    </recommendedName>
</protein>
<dbReference type="SMART" id="SM01185">
    <property type="entry name" value="EFP"/>
    <property type="match status" value="1"/>
</dbReference>
<dbReference type="InterPro" id="IPR012340">
    <property type="entry name" value="NA-bd_OB-fold"/>
</dbReference>
<gene>
    <name evidence="5" type="ORF">CAL65_10630</name>
</gene>
<evidence type="ECO:0000313" key="5">
    <source>
        <dbReference type="EMBL" id="RFA36427.1"/>
    </source>
</evidence>
<dbReference type="InterPro" id="IPR015365">
    <property type="entry name" value="Elong-fact-P_C"/>
</dbReference>
<dbReference type="PANTHER" id="PTHR30053:SF14">
    <property type="entry name" value="TRANSLATION ELONGATION FACTOR KOW-LIKE DOMAIN-CONTAINING PROTEIN"/>
    <property type="match status" value="1"/>
</dbReference>
<dbReference type="Pfam" id="PF01132">
    <property type="entry name" value="EFP"/>
    <property type="match status" value="1"/>
</dbReference>
<name>A0A3E0WWY0_9GAMM</name>
<dbReference type="PROSITE" id="PS01275">
    <property type="entry name" value="EFP"/>
    <property type="match status" value="1"/>
</dbReference>
<dbReference type="CDD" id="cd05794">
    <property type="entry name" value="S1_EF-P_repeat_2"/>
    <property type="match status" value="1"/>
</dbReference>
<dbReference type="PANTHER" id="PTHR30053">
    <property type="entry name" value="ELONGATION FACTOR P"/>
    <property type="match status" value="1"/>
</dbReference>
<feature type="domain" description="Translation elongation factor P/YeiP central" evidence="4">
    <location>
        <begin position="69"/>
        <end position="124"/>
    </location>
</feature>
<keyword evidence="6" id="KW-1185">Reference proteome</keyword>
<dbReference type="InterPro" id="IPR014722">
    <property type="entry name" value="Rib_uL2_dom2"/>
</dbReference>
<keyword evidence="5" id="KW-0648">Protein biosynthesis</keyword>
<dbReference type="SUPFAM" id="SSF50104">
    <property type="entry name" value="Translation proteins SH3-like domain"/>
    <property type="match status" value="1"/>
</dbReference>
<dbReference type="InterPro" id="IPR001059">
    <property type="entry name" value="Transl_elong_P/YeiP_cen"/>
</dbReference>
<keyword evidence="5" id="KW-0251">Elongation factor</keyword>
<dbReference type="PIRSF" id="PIRSF005901">
    <property type="entry name" value="EF-P"/>
    <property type="match status" value="1"/>
</dbReference>